<organism evidence="6 7">
    <name type="scientific">Saezia sanguinis</name>
    <dbReference type="NCBI Taxonomy" id="1965230"/>
    <lineage>
        <taxon>Bacteria</taxon>
        <taxon>Pseudomonadati</taxon>
        <taxon>Pseudomonadota</taxon>
        <taxon>Betaproteobacteria</taxon>
        <taxon>Burkholderiales</taxon>
        <taxon>Saeziaceae</taxon>
        <taxon>Saezia</taxon>
    </lineage>
</organism>
<evidence type="ECO:0000256" key="2">
    <source>
        <dbReference type="ARBA" id="ARBA00022618"/>
    </source>
</evidence>
<comment type="similarity">
    <text evidence="5">Belongs to the ZapD family.</text>
</comment>
<dbReference type="HAMAP" id="MF_01092">
    <property type="entry name" value="ZapD"/>
    <property type="match status" value="1"/>
</dbReference>
<dbReference type="InterPro" id="IPR027462">
    <property type="entry name" value="ZapD_C"/>
</dbReference>
<dbReference type="Pfam" id="PF07072">
    <property type="entry name" value="ZapD"/>
    <property type="match status" value="1"/>
</dbReference>
<dbReference type="PANTHER" id="PTHR39455">
    <property type="entry name" value="CELL DIVISION PROTEIN ZAPD"/>
    <property type="match status" value="1"/>
</dbReference>
<evidence type="ECO:0000313" key="6">
    <source>
        <dbReference type="EMBL" id="RUS66276.1"/>
    </source>
</evidence>
<evidence type="ECO:0000313" key="7">
    <source>
        <dbReference type="Proteomes" id="UP000286947"/>
    </source>
</evidence>
<dbReference type="GO" id="GO:0032153">
    <property type="term" value="C:cell division site"/>
    <property type="evidence" value="ECO:0007669"/>
    <property type="project" value="TreeGrafter"/>
</dbReference>
<dbReference type="GO" id="GO:0000917">
    <property type="term" value="P:division septum assembly"/>
    <property type="evidence" value="ECO:0007669"/>
    <property type="project" value="UniProtKB-KW"/>
</dbReference>
<dbReference type="SUPFAM" id="SSF160950">
    <property type="entry name" value="YacF-like"/>
    <property type="match status" value="1"/>
</dbReference>
<comment type="subunit">
    <text evidence="5">Interacts with FtsZ.</text>
</comment>
<keyword evidence="4 5" id="KW-0131">Cell cycle</keyword>
<keyword evidence="1 5" id="KW-0963">Cytoplasm</keyword>
<reference evidence="6 7" key="1">
    <citation type="submission" date="2018-01" db="EMBL/GenBank/DDBJ databases">
        <title>Saezia sanguinis gen. nov., sp. nov., in the order Burkholderiales isolated from human blood.</title>
        <authorList>
            <person name="Medina-Pascual M.J."/>
            <person name="Valdezate S."/>
            <person name="Monzon S."/>
            <person name="Cuesta I."/>
            <person name="Carrasco G."/>
            <person name="Villalon P."/>
            <person name="Saez-Nieto J.A."/>
        </authorList>
    </citation>
    <scope>NUCLEOTIDE SEQUENCE [LARGE SCALE GENOMIC DNA]</scope>
    <source>
        <strain evidence="6 7">CNM695-12</strain>
    </source>
</reference>
<comment type="subcellular location">
    <subcellularLocation>
        <location evidence="5">Cytoplasm</location>
    </subcellularLocation>
    <text evidence="5">Localizes to mid-cell in an FtsZ-dependent manner.</text>
</comment>
<dbReference type="InterPro" id="IPR036268">
    <property type="entry name" value="ZapD_sf"/>
</dbReference>
<evidence type="ECO:0000256" key="3">
    <source>
        <dbReference type="ARBA" id="ARBA00023210"/>
    </source>
</evidence>
<name>A0A433SC63_9BURK</name>
<dbReference type="NCBIfam" id="NF003656">
    <property type="entry name" value="PRK05287.1-4"/>
    <property type="match status" value="1"/>
</dbReference>
<dbReference type="OrthoDB" id="5294622at2"/>
<dbReference type="InterPro" id="IPR009777">
    <property type="entry name" value="ZapD"/>
</dbReference>
<sequence length="252" mass="28933">MILYEHPFNERIRTWLRLERLFVYLGTLIRREELIDHHYALHTLFEIMDVASRSDLKADILTELDKQKQMLNSLHGNPAISEETLAQVIGQLQACYDSLNQQGSIRAGTELANNEWLMAVRNRMSIPGGTCEFDLPAYHAWLHYPAKERLANLYGWVAQMAPLADSVTNLLQLLRDGGIFQKALATQGQFELSLPPGRTFQLLRIMIDERTGLLPEISANRLLISLRWVRQDANWKLLSVKEDVDFEFALCA</sequence>
<comment type="function">
    <text evidence="5">Cell division factor that enhances FtsZ-ring assembly. Directly interacts with FtsZ and promotes bundling of FtsZ protofilaments, with a reduction in FtsZ GTPase activity.</text>
</comment>
<dbReference type="AlphaFoldDB" id="A0A433SC63"/>
<keyword evidence="2 5" id="KW-0132">Cell division</keyword>
<keyword evidence="3 5" id="KW-0717">Septation</keyword>
<evidence type="ECO:0000256" key="5">
    <source>
        <dbReference type="HAMAP-Rule" id="MF_01092"/>
    </source>
</evidence>
<proteinExistence type="inferred from homology"/>
<dbReference type="PANTHER" id="PTHR39455:SF1">
    <property type="entry name" value="CELL DIVISION PROTEIN ZAPD"/>
    <property type="match status" value="1"/>
</dbReference>
<evidence type="ECO:0000256" key="4">
    <source>
        <dbReference type="ARBA" id="ARBA00023306"/>
    </source>
</evidence>
<accession>A0A433SC63</accession>
<comment type="caution">
    <text evidence="6">The sequence shown here is derived from an EMBL/GenBank/DDBJ whole genome shotgun (WGS) entry which is preliminary data.</text>
</comment>
<dbReference type="Gene3D" id="2.60.440.10">
    <property type="entry name" value="YacF-like domains"/>
    <property type="match status" value="1"/>
</dbReference>
<dbReference type="Gene3D" id="1.10.3900.10">
    <property type="entry name" value="YacF-like"/>
    <property type="match status" value="1"/>
</dbReference>
<protein>
    <recommendedName>
        <fullName evidence="5">Cell division protein ZapD</fullName>
    </recommendedName>
    <alternativeName>
        <fullName evidence="5">Z ring-associated protein D</fullName>
    </alternativeName>
</protein>
<dbReference type="GO" id="GO:0043093">
    <property type="term" value="P:FtsZ-dependent cytokinesis"/>
    <property type="evidence" value="ECO:0007669"/>
    <property type="project" value="UniProtKB-UniRule"/>
</dbReference>
<gene>
    <name evidence="5 6" type="primary">zapD</name>
    <name evidence="6" type="ORF">CUZ56_02001</name>
</gene>
<dbReference type="EMBL" id="PQSP01000005">
    <property type="protein sequence ID" value="RUS66276.1"/>
    <property type="molecule type" value="Genomic_DNA"/>
</dbReference>
<evidence type="ECO:0000256" key="1">
    <source>
        <dbReference type="ARBA" id="ARBA00022490"/>
    </source>
</evidence>
<dbReference type="GO" id="GO:0005737">
    <property type="term" value="C:cytoplasm"/>
    <property type="evidence" value="ECO:0007669"/>
    <property type="project" value="UniProtKB-SubCell"/>
</dbReference>
<keyword evidence="7" id="KW-1185">Reference proteome</keyword>
<dbReference type="Proteomes" id="UP000286947">
    <property type="component" value="Unassembled WGS sequence"/>
</dbReference>
<dbReference type="RefSeq" id="WP_126980194.1">
    <property type="nucleotide sequence ID" value="NZ_CAWUGC010000016.1"/>
</dbReference>